<evidence type="ECO:0000259" key="10">
    <source>
        <dbReference type="Pfam" id="PF21694"/>
    </source>
</evidence>
<name>A0ABW5SWJ7_9BACI</name>
<dbReference type="InterPro" id="IPR010372">
    <property type="entry name" value="DNA_pol3_delta_N"/>
</dbReference>
<evidence type="ECO:0000256" key="7">
    <source>
        <dbReference type="ARBA" id="ARBA00034754"/>
    </source>
</evidence>
<comment type="similarity">
    <text evidence="7">Belongs to the DNA polymerase HolA subunit family.</text>
</comment>
<keyword evidence="6" id="KW-0239">DNA-directed DNA polymerase</keyword>
<organism evidence="11 12">
    <name type="scientific">Salibacterium lacus</name>
    <dbReference type="NCBI Taxonomy" id="1898109"/>
    <lineage>
        <taxon>Bacteria</taxon>
        <taxon>Bacillati</taxon>
        <taxon>Bacillota</taxon>
        <taxon>Bacilli</taxon>
        <taxon>Bacillales</taxon>
        <taxon>Bacillaceae</taxon>
    </lineage>
</organism>
<dbReference type="InterPro" id="IPR048466">
    <property type="entry name" value="DNA_pol3_delta-like_C"/>
</dbReference>
<dbReference type="EC" id="2.7.7.7" evidence="1"/>
<evidence type="ECO:0000259" key="9">
    <source>
        <dbReference type="Pfam" id="PF06144"/>
    </source>
</evidence>
<dbReference type="Pfam" id="PF06144">
    <property type="entry name" value="DNA_pol3_delta"/>
    <property type="match status" value="1"/>
</dbReference>
<dbReference type="Gene3D" id="3.40.50.300">
    <property type="entry name" value="P-loop containing nucleotide triphosphate hydrolases"/>
    <property type="match status" value="1"/>
</dbReference>
<evidence type="ECO:0000256" key="8">
    <source>
        <dbReference type="ARBA" id="ARBA00049244"/>
    </source>
</evidence>
<evidence type="ECO:0000256" key="2">
    <source>
        <dbReference type="ARBA" id="ARBA00017703"/>
    </source>
</evidence>
<keyword evidence="12" id="KW-1185">Reference proteome</keyword>
<dbReference type="PANTHER" id="PTHR34388">
    <property type="entry name" value="DNA POLYMERASE III SUBUNIT DELTA"/>
    <property type="match status" value="1"/>
</dbReference>
<dbReference type="EMBL" id="JBHUML010000002">
    <property type="protein sequence ID" value="MFD2704121.1"/>
    <property type="molecule type" value="Genomic_DNA"/>
</dbReference>
<dbReference type="GO" id="GO:0003887">
    <property type="term" value="F:DNA-directed DNA polymerase activity"/>
    <property type="evidence" value="ECO:0007669"/>
    <property type="project" value="UniProtKB-EC"/>
</dbReference>
<keyword evidence="4 11" id="KW-0548">Nucleotidyltransferase</keyword>
<dbReference type="PANTHER" id="PTHR34388:SF1">
    <property type="entry name" value="DNA POLYMERASE III SUBUNIT DELTA"/>
    <property type="match status" value="1"/>
</dbReference>
<keyword evidence="5" id="KW-0235">DNA replication</keyword>
<evidence type="ECO:0000256" key="3">
    <source>
        <dbReference type="ARBA" id="ARBA00022679"/>
    </source>
</evidence>
<sequence length="352" mass="40767">MEGNEHCYRGAAWMDYIPLLNDIENQNIAPLYLLYGTEAYLITNVMEKITANTLAEEERDFNHSVYDMKEVPVETALEEGETLPFFGSGRVVVLKNCYFLTGAKDKEKVEHNLSYLEEYIDNPPKETVMIFTAPYEKLDERKKIVKKLKKQGVFLEASSFDEKNMGQWIERFCETRGVSITSGAKEKMMQLAGKDMMMLSSEMDKLALYAGEQRQITEEMVEELVPRNLEDNVFELVDHVVHGRAEQAFRIHYDLMKQNEEPIKILTLLARQFRMILHVYQLKKTGYSRQKMASRLKVHPYAVKVAEEQSRTYSETRLKEVLQKLAEADERIKTGKMDKHLQLELSIAGLAV</sequence>
<accession>A0ABW5SWJ7</accession>
<comment type="catalytic activity">
    <reaction evidence="8">
        <text>DNA(n) + a 2'-deoxyribonucleoside 5'-triphosphate = DNA(n+1) + diphosphate</text>
        <dbReference type="Rhea" id="RHEA:22508"/>
        <dbReference type="Rhea" id="RHEA-COMP:17339"/>
        <dbReference type="Rhea" id="RHEA-COMP:17340"/>
        <dbReference type="ChEBI" id="CHEBI:33019"/>
        <dbReference type="ChEBI" id="CHEBI:61560"/>
        <dbReference type="ChEBI" id="CHEBI:173112"/>
        <dbReference type="EC" id="2.7.7.7"/>
    </reaction>
</comment>
<feature type="domain" description="DNA polymerase III delta subunit-like C-terminal" evidence="10">
    <location>
        <begin position="230"/>
        <end position="348"/>
    </location>
</feature>
<evidence type="ECO:0000256" key="4">
    <source>
        <dbReference type="ARBA" id="ARBA00022695"/>
    </source>
</evidence>
<gene>
    <name evidence="11" type="primary">holA</name>
    <name evidence="11" type="ORF">ACFSUB_01475</name>
</gene>
<reference evidence="12" key="1">
    <citation type="journal article" date="2019" name="Int. J. Syst. Evol. Microbiol.">
        <title>The Global Catalogue of Microorganisms (GCM) 10K type strain sequencing project: providing services to taxonomists for standard genome sequencing and annotation.</title>
        <authorList>
            <consortium name="The Broad Institute Genomics Platform"/>
            <consortium name="The Broad Institute Genome Sequencing Center for Infectious Disease"/>
            <person name="Wu L."/>
            <person name="Ma J."/>
        </authorList>
    </citation>
    <scope>NUCLEOTIDE SEQUENCE [LARGE SCALE GENOMIC DNA]</scope>
    <source>
        <strain evidence="12">KCTC 33792</strain>
    </source>
</reference>
<dbReference type="SUPFAM" id="SSF48019">
    <property type="entry name" value="post-AAA+ oligomerization domain-like"/>
    <property type="match status" value="1"/>
</dbReference>
<dbReference type="Gene3D" id="1.10.8.60">
    <property type="match status" value="1"/>
</dbReference>
<protein>
    <recommendedName>
        <fullName evidence="2">DNA polymerase III subunit delta</fullName>
        <ecNumber evidence="1">2.7.7.7</ecNumber>
    </recommendedName>
</protein>
<dbReference type="InterPro" id="IPR005790">
    <property type="entry name" value="DNA_polIII_delta"/>
</dbReference>
<feature type="domain" description="DNA polymerase III delta N-terminal" evidence="9">
    <location>
        <begin position="32"/>
        <end position="157"/>
    </location>
</feature>
<dbReference type="SUPFAM" id="SSF52540">
    <property type="entry name" value="P-loop containing nucleoside triphosphate hydrolases"/>
    <property type="match status" value="1"/>
</dbReference>
<evidence type="ECO:0000256" key="5">
    <source>
        <dbReference type="ARBA" id="ARBA00022705"/>
    </source>
</evidence>
<dbReference type="Pfam" id="PF21694">
    <property type="entry name" value="DNA_pol3_delta_C"/>
    <property type="match status" value="1"/>
</dbReference>
<evidence type="ECO:0000313" key="12">
    <source>
        <dbReference type="Proteomes" id="UP001597520"/>
    </source>
</evidence>
<evidence type="ECO:0000313" key="11">
    <source>
        <dbReference type="EMBL" id="MFD2704121.1"/>
    </source>
</evidence>
<dbReference type="NCBIfam" id="TIGR01128">
    <property type="entry name" value="holA"/>
    <property type="match status" value="1"/>
</dbReference>
<dbReference type="RefSeq" id="WP_380711414.1">
    <property type="nucleotide sequence ID" value="NZ_JBHUML010000002.1"/>
</dbReference>
<dbReference type="Proteomes" id="UP001597520">
    <property type="component" value="Unassembled WGS sequence"/>
</dbReference>
<dbReference type="InterPro" id="IPR008921">
    <property type="entry name" value="DNA_pol3_clamp-load_cplx_C"/>
</dbReference>
<keyword evidence="3 11" id="KW-0808">Transferase</keyword>
<evidence type="ECO:0000256" key="1">
    <source>
        <dbReference type="ARBA" id="ARBA00012417"/>
    </source>
</evidence>
<proteinExistence type="inferred from homology"/>
<evidence type="ECO:0000256" key="6">
    <source>
        <dbReference type="ARBA" id="ARBA00022932"/>
    </source>
</evidence>
<comment type="caution">
    <text evidence="11">The sequence shown here is derived from an EMBL/GenBank/DDBJ whole genome shotgun (WGS) entry which is preliminary data.</text>
</comment>
<dbReference type="InterPro" id="IPR027417">
    <property type="entry name" value="P-loop_NTPase"/>
</dbReference>
<dbReference type="Gene3D" id="1.20.272.10">
    <property type="match status" value="1"/>
</dbReference>